<evidence type="ECO:0000259" key="10">
    <source>
        <dbReference type="Pfam" id="PF10585"/>
    </source>
</evidence>
<name>A0ABV2AJ03_9EUKA</name>
<dbReference type="Gene3D" id="3.10.290.20">
    <property type="entry name" value="Ubiquitin-like 2 activating enzyme e1b. Chain: B, domain 3"/>
    <property type="match status" value="1"/>
</dbReference>
<evidence type="ECO:0008006" key="14">
    <source>
        <dbReference type="Google" id="ProtNLM"/>
    </source>
</evidence>
<evidence type="ECO:0000256" key="4">
    <source>
        <dbReference type="ARBA" id="ARBA00022741"/>
    </source>
</evidence>
<dbReference type="InterPro" id="IPR035985">
    <property type="entry name" value="Ubiquitin-activating_enz"/>
</dbReference>
<evidence type="ECO:0000256" key="2">
    <source>
        <dbReference type="ARBA" id="ARBA00005673"/>
    </source>
</evidence>
<evidence type="ECO:0000259" key="11">
    <source>
        <dbReference type="Pfam" id="PF14732"/>
    </source>
</evidence>
<dbReference type="InterPro" id="IPR033127">
    <property type="entry name" value="UBQ-activ_enz_E1_Cys_AS"/>
</dbReference>
<dbReference type="InterPro" id="IPR019572">
    <property type="entry name" value="UBA_E1_SCCH"/>
</dbReference>
<keyword evidence="6" id="KW-0067">ATP-binding</keyword>
<protein>
    <recommendedName>
        <fullName evidence="14">SUMO-activating enzyme subunit</fullName>
    </recommendedName>
</protein>
<dbReference type="Pfam" id="PF10585">
    <property type="entry name" value="UBA_E1_SCCH"/>
    <property type="match status" value="1"/>
</dbReference>
<dbReference type="PROSITE" id="PS00865">
    <property type="entry name" value="UBIQUITIN_ACTIVAT_2"/>
    <property type="match status" value="1"/>
</dbReference>
<evidence type="ECO:0000313" key="13">
    <source>
        <dbReference type="Proteomes" id="UP001439008"/>
    </source>
</evidence>
<dbReference type="PIRSF" id="PIRSF039133">
    <property type="entry name" value="SUMO_E1B"/>
    <property type="match status" value="1"/>
</dbReference>
<dbReference type="Pfam" id="PF00899">
    <property type="entry name" value="ThiF"/>
    <property type="match status" value="1"/>
</dbReference>
<accession>A0ABV2AJ03</accession>
<feature type="domain" description="THIF-type NAD/FAD binding fold" evidence="9">
    <location>
        <begin position="2"/>
        <end position="405"/>
    </location>
</feature>
<feature type="non-terminal residue" evidence="12">
    <location>
        <position position="1"/>
    </location>
</feature>
<keyword evidence="5" id="KW-0833">Ubl conjugation pathway</keyword>
<sequence>KKILIVGSGGIGCELLKNLVVTGFVDIHIVDLDTIELSNLNRQFLFRQSNIGQPKAIVAKRRSENFCRDARITAHHGNIKDARFGTPFFQKFDLIINALDNLPTRRHVNRICVALGKPLIESGTQGYSGQVYLIKKGFSECYECVEKMAPKTFPVCTIRDTPEKPVHCIAWAKMMFGVLFASDEIENSEMSDMKMAKREDENGLEYARRLYEFLFERTILDRLEAIKLKENFADSNGKKPVPLKLSDFISESKNGFLKENGLSEENGLLKEKGFSKILKKKDLLENLSNGFLAVVEKILKDGNAFHGFDKDDGTAMDFVHFAANLRMANYGIDTISRFKAKGIAGNIVHAIATTNAICAGLMAIEAWKVLIAQNLKKCQRSWIQLNYAGSRIIQPEALSPPSKKCIVCSKQSINMVCNTRVLTLRELFDDVLKEKLGMVEPVVDVTYGSHANFISEDISDWDGNEKWMADYFQNPLSREAIKINHGSMLTVSDDKQKFTLKIMVSHQQDLGEEENDERFKLSKNVTPRVDHSKTQMSGNKRKSQKDGKESVEDKNKKAKERDDDVCVISDESKF</sequence>
<dbReference type="PANTHER" id="PTHR10953:SF5">
    <property type="entry name" value="SUMO-ACTIVATING ENZYME SUBUNIT 2"/>
    <property type="match status" value="1"/>
</dbReference>
<dbReference type="InterPro" id="IPR042063">
    <property type="entry name" value="Ubi_acti_E1_SCCH"/>
</dbReference>
<proteinExistence type="inferred from homology"/>
<comment type="caution">
    <text evidence="12">The sequence shown here is derived from an EMBL/GenBank/DDBJ whole genome shotgun (WGS) entry which is preliminary data.</text>
</comment>
<dbReference type="InterPro" id="IPR000594">
    <property type="entry name" value="ThiF_NAD_FAD-bd"/>
</dbReference>
<feature type="compositionally biased region" description="Basic and acidic residues" evidence="8">
    <location>
        <begin position="544"/>
        <end position="574"/>
    </location>
</feature>
<comment type="similarity">
    <text evidence="2">Belongs to the ubiquitin-activating E1 family.</text>
</comment>
<evidence type="ECO:0000256" key="1">
    <source>
        <dbReference type="ARBA" id="ARBA00004906"/>
    </source>
</evidence>
<dbReference type="InterPro" id="IPR045886">
    <property type="entry name" value="ThiF/MoeB/HesA"/>
</dbReference>
<evidence type="ECO:0000256" key="7">
    <source>
        <dbReference type="PROSITE-ProRule" id="PRU10132"/>
    </source>
</evidence>
<gene>
    <name evidence="12" type="ORF">MHBO_001294</name>
</gene>
<organism evidence="12 13">
    <name type="scientific">Bonamia ostreae</name>
    <dbReference type="NCBI Taxonomy" id="126728"/>
    <lineage>
        <taxon>Eukaryota</taxon>
        <taxon>Sar</taxon>
        <taxon>Rhizaria</taxon>
        <taxon>Endomyxa</taxon>
        <taxon>Ascetosporea</taxon>
        <taxon>Haplosporida</taxon>
        <taxon>Bonamia</taxon>
    </lineage>
</organism>
<dbReference type="Pfam" id="PF14732">
    <property type="entry name" value="UAE_UbL"/>
    <property type="match status" value="1"/>
</dbReference>
<feature type="region of interest" description="Disordered" evidence="8">
    <location>
        <begin position="509"/>
        <end position="574"/>
    </location>
</feature>
<dbReference type="PANTHER" id="PTHR10953">
    <property type="entry name" value="UBIQUITIN-ACTIVATING ENZYME E1"/>
    <property type="match status" value="1"/>
</dbReference>
<keyword evidence="3" id="KW-0436">Ligase</keyword>
<keyword evidence="13" id="KW-1185">Reference proteome</keyword>
<feature type="domain" description="Ubiquitin-activating enzyme SCCH" evidence="10">
    <location>
        <begin position="306"/>
        <end position="341"/>
    </location>
</feature>
<evidence type="ECO:0000256" key="3">
    <source>
        <dbReference type="ARBA" id="ARBA00022598"/>
    </source>
</evidence>
<feature type="active site" description="Glycyl thioester intermediate" evidence="7">
    <location>
        <position position="156"/>
    </location>
</feature>
<evidence type="ECO:0000256" key="5">
    <source>
        <dbReference type="ARBA" id="ARBA00022786"/>
    </source>
</evidence>
<dbReference type="InterPro" id="IPR030661">
    <property type="entry name" value="Uba2"/>
</dbReference>
<comment type="pathway">
    <text evidence="1">Protein modification; protein ubiquitination.</text>
</comment>
<dbReference type="Gene3D" id="3.40.50.720">
    <property type="entry name" value="NAD(P)-binding Rossmann-like Domain"/>
    <property type="match status" value="1"/>
</dbReference>
<dbReference type="InterPro" id="IPR028077">
    <property type="entry name" value="UAE_UbL_dom"/>
</dbReference>
<evidence type="ECO:0000256" key="6">
    <source>
        <dbReference type="ARBA" id="ARBA00022840"/>
    </source>
</evidence>
<dbReference type="SUPFAM" id="SSF69572">
    <property type="entry name" value="Activating enzymes of the ubiquitin-like proteins"/>
    <property type="match status" value="1"/>
</dbReference>
<evidence type="ECO:0000313" key="12">
    <source>
        <dbReference type="EMBL" id="MES1919464.1"/>
    </source>
</evidence>
<evidence type="ECO:0000256" key="8">
    <source>
        <dbReference type="SAM" id="MobiDB-lite"/>
    </source>
</evidence>
<keyword evidence="4" id="KW-0547">Nucleotide-binding</keyword>
<dbReference type="Gene3D" id="1.10.10.2660">
    <property type="entry name" value="Ubiquitin-activating enzyme E1, SCCH domain"/>
    <property type="match status" value="1"/>
</dbReference>
<feature type="domain" description="Ubiquitin/SUMO-activating enzyme ubiquitin-like" evidence="11">
    <location>
        <begin position="416"/>
        <end position="509"/>
    </location>
</feature>
<dbReference type="Proteomes" id="UP001439008">
    <property type="component" value="Unassembled WGS sequence"/>
</dbReference>
<dbReference type="EMBL" id="JBDODL010000298">
    <property type="protein sequence ID" value="MES1919464.1"/>
    <property type="molecule type" value="Genomic_DNA"/>
</dbReference>
<evidence type="ECO:0000259" key="9">
    <source>
        <dbReference type="Pfam" id="PF00899"/>
    </source>
</evidence>
<reference evidence="12 13" key="1">
    <citation type="journal article" date="2024" name="BMC Biol.">
        <title>Comparative genomics of Ascetosporea gives new insight into the evolutionary basis for animal parasitism in Rhizaria.</title>
        <authorList>
            <person name="Hiltunen Thoren M."/>
            <person name="Onut-Brannstrom I."/>
            <person name="Alfjorden A."/>
            <person name="Peckova H."/>
            <person name="Swords F."/>
            <person name="Hooper C."/>
            <person name="Holzer A.S."/>
            <person name="Bass D."/>
            <person name="Burki F."/>
        </authorList>
    </citation>
    <scope>NUCLEOTIDE SEQUENCE [LARGE SCALE GENOMIC DNA]</scope>
    <source>
        <strain evidence="12">20-A016</strain>
    </source>
</reference>